<dbReference type="InterPro" id="IPR022401">
    <property type="entry name" value="Cysteate_synthase"/>
</dbReference>
<dbReference type="EC" id="2.5.1.76" evidence="5"/>
<proteinExistence type="predicted"/>
<evidence type="ECO:0000313" key="5">
    <source>
        <dbReference type="EMBL" id="MBZ0155203.1"/>
    </source>
</evidence>
<evidence type="ECO:0000256" key="3">
    <source>
        <dbReference type="ARBA" id="ARBA00022898"/>
    </source>
</evidence>
<comment type="caution">
    <text evidence="5">The sequence shown here is derived from an EMBL/GenBank/DDBJ whole genome shotgun (WGS) entry which is preliminary data.</text>
</comment>
<evidence type="ECO:0000256" key="2">
    <source>
        <dbReference type="ARBA" id="ARBA00022545"/>
    </source>
</evidence>
<dbReference type="InterPro" id="IPR036052">
    <property type="entry name" value="TrpB-like_PALP_sf"/>
</dbReference>
<dbReference type="Gene3D" id="3.40.50.1100">
    <property type="match status" value="2"/>
</dbReference>
<dbReference type="Pfam" id="PF00291">
    <property type="entry name" value="PALP"/>
    <property type="match status" value="1"/>
</dbReference>
<evidence type="ECO:0000259" key="4">
    <source>
        <dbReference type="Pfam" id="PF00291"/>
    </source>
</evidence>
<accession>A0A953J2T6</accession>
<evidence type="ECO:0000313" key="6">
    <source>
        <dbReference type="Proteomes" id="UP000705867"/>
    </source>
</evidence>
<comment type="cofactor">
    <cofactor evidence="1">
        <name>pyridoxal 5'-phosphate</name>
        <dbReference type="ChEBI" id="CHEBI:597326"/>
    </cofactor>
</comment>
<dbReference type="Proteomes" id="UP000705867">
    <property type="component" value="Unassembled WGS sequence"/>
</dbReference>
<dbReference type="SUPFAM" id="SSF53686">
    <property type="entry name" value="Tryptophan synthase beta subunit-like PLP-dependent enzymes"/>
    <property type="match status" value="1"/>
</dbReference>
<reference evidence="5" key="2">
    <citation type="submission" date="2021-08" db="EMBL/GenBank/DDBJ databases">
        <authorList>
            <person name="Dalcin Martins P."/>
        </authorList>
    </citation>
    <scope>NUCLEOTIDE SEQUENCE</scope>
    <source>
        <strain evidence="5">MAG_39</strain>
    </source>
</reference>
<dbReference type="GO" id="GO:0044686">
    <property type="term" value="F:cysteate synthase activity"/>
    <property type="evidence" value="ECO:0007669"/>
    <property type="project" value="UniProtKB-EC"/>
</dbReference>
<keyword evidence="5" id="KW-0808">Transferase</keyword>
<gene>
    <name evidence="5" type="ORF">K8I29_03190</name>
</gene>
<dbReference type="InterPro" id="IPR001926">
    <property type="entry name" value="TrpB-like_PALP"/>
</dbReference>
<organism evidence="5 6">
    <name type="scientific">Candidatus Nitrobium versatile</name>
    <dbReference type="NCBI Taxonomy" id="2884831"/>
    <lineage>
        <taxon>Bacteria</taxon>
        <taxon>Pseudomonadati</taxon>
        <taxon>Nitrospirota</taxon>
        <taxon>Nitrospiria</taxon>
        <taxon>Nitrospirales</taxon>
        <taxon>Nitrospiraceae</taxon>
        <taxon>Candidatus Nitrobium</taxon>
    </lineage>
</organism>
<sequence>MSHYTLHCSRCDTVLENVSFSASGHCKDALLETRYRDKRFSESDAQGIWKFNWLPVHTPDFPQPGPVVYPSARLAQRLGLSRLHIAFNGYWPEKGAELRTCTFKEFEAAVVIQNAKENGVPGLTVASAGNTARAFSHLSHVSGFPVIIVVPRMCIMEMWYLEERARIPTLVVGDGDYSDSIDVAKRVSRIAGMPFEGGVQNVAKRDGLGSVLLEAVARMGRLPDHYFQAIGSGTGAIGVAEMAGRFVRDGRFGSRLPRLHLAQNLPFAPMVKAWQQKSRTLFSEDLRPELIAEITTRVLSNRYPAYSVQGGIYDALEAAGGEMYGIPNKEVFAAMELFQETEGVDIVPAAGVAVAALIRGVLAHTVGKDEVILLNITGGGEKKYTREHKIRAVEPYFVPKNISDKEIEEVICSLLKKNS</sequence>
<keyword evidence="3" id="KW-0663">Pyridoxal phosphate</keyword>
<reference evidence="5" key="1">
    <citation type="journal article" date="2021" name="bioRxiv">
        <title>Unraveling nitrogen, sulfur and carbon metabolic pathways and microbial community transcriptional responses to substrate deprivation and toxicity stresses in a bioreactor mimicking anoxic brackish coastal sediment conditions.</title>
        <authorList>
            <person name="Martins P.D."/>
            <person name="Echeveste M.J."/>
            <person name="Arshad A."/>
            <person name="Kurth J."/>
            <person name="Ouboter H."/>
            <person name="Jetten M.S.M."/>
            <person name="Welte C.U."/>
        </authorList>
    </citation>
    <scope>NUCLEOTIDE SEQUENCE</scope>
    <source>
        <strain evidence="5">MAG_39</strain>
    </source>
</reference>
<feature type="domain" description="Tryptophan synthase beta chain-like PALP" evidence="4">
    <location>
        <begin position="99"/>
        <end position="378"/>
    </location>
</feature>
<dbReference type="GO" id="GO:0019295">
    <property type="term" value="P:coenzyme M biosynthetic process"/>
    <property type="evidence" value="ECO:0007669"/>
    <property type="project" value="UniProtKB-KW"/>
</dbReference>
<protein>
    <submittedName>
        <fullName evidence="5">Cysteate synthase</fullName>
        <ecNumber evidence="5">2.5.1.76</ecNumber>
    </submittedName>
</protein>
<name>A0A953J2T6_9BACT</name>
<dbReference type="NCBIfam" id="TIGR03844">
    <property type="entry name" value="cysteate_syn"/>
    <property type="match status" value="1"/>
</dbReference>
<keyword evidence="2" id="KW-0174">Coenzyme M biosynthesis</keyword>
<evidence type="ECO:0000256" key="1">
    <source>
        <dbReference type="ARBA" id="ARBA00001933"/>
    </source>
</evidence>
<dbReference type="EMBL" id="JAIOIV010000028">
    <property type="protein sequence ID" value="MBZ0155203.1"/>
    <property type="molecule type" value="Genomic_DNA"/>
</dbReference>
<dbReference type="AlphaFoldDB" id="A0A953J2T6"/>